<keyword evidence="5" id="KW-1185">Reference proteome</keyword>
<evidence type="ECO:0000313" key="5">
    <source>
        <dbReference type="Proteomes" id="UP000318717"/>
    </source>
</evidence>
<comment type="similarity">
    <text evidence="1">Belongs to the site-specific recombinase resolvase family.</text>
</comment>
<feature type="region of interest" description="Disordered" evidence="2">
    <location>
        <begin position="133"/>
        <end position="152"/>
    </location>
</feature>
<name>A0A4Y3HSQ3_9VIBR</name>
<dbReference type="Pfam" id="PF00239">
    <property type="entry name" value="Resolvase"/>
    <property type="match status" value="1"/>
</dbReference>
<dbReference type="SUPFAM" id="SSF53041">
    <property type="entry name" value="Resolvase-like"/>
    <property type="match status" value="1"/>
</dbReference>
<dbReference type="PROSITE" id="PS51736">
    <property type="entry name" value="RECOMBINASES_3"/>
    <property type="match status" value="1"/>
</dbReference>
<dbReference type="InterPro" id="IPR050639">
    <property type="entry name" value="SSR_resolvase"/>
</dbReference>
<dbReference type="EMBL" id="BJLF01000003">
    <property type="protein sequence ID" value="GEA50045.1"/>
    <property type="molecule type" value="Genomic_DNA"/>
</dbReference>
<proteinExistence type="inferred from homology"/>
<dbReference type="RefSeq" id="WP_141344404.1">
    <property type="nucleotide sequence ID" value="NZ_BJLF01000003.1"/>
</dbReference>
<dbReference type="PANTHER" id="PTHR30461:SF26">
    <property type="entry name" value="RESOLVASE HOMOLOG YNEB"/>
    <property type="match status" value="1"/>
</dbReference>
<evidence type="ECO:0000256" key="2">
    <source>
        <dbReference type="SAM" id="MobiDB-lite"/>
    </source>
</evidence>
<dbReference type="OrthoDB" id="9786476at2"/>
<sequence>MANVGYKRVSTTDQNTDRQLVDIQLDKVFEEYCSASTIDRPVWRQTVDYLRQGDKLYIHSLDRVCRSGAGDAVAIVEQLTSKQVAVEFVKEGLSFSSEMTATQKGMLGILASVAQMERELIKERQREGLEQAKLKGKKLGRPSKATPEEVKQLRETLSIAETAKQLGISPATVNRLQRASST</sequence>
<reference evidence="4 5" key="1">
    <citation type="submission" date="2019-06" db="EMBL/GenBank/DDBJ databases">
        <title>Whole genome shotgun sequence of Vibrio inusitatus NBRC 102082.</title>
        <authorList>
            <person name="Hosoyama A."/>
            <person name="Uohara A."/>
            <person name="Ohji S."/>
            <person name="Ichikawa N."/>
        </authorList>
    </citation>
    <scope>NUCLEOTIDE SEQUENCE [LARGE SCALE GENOMIC DNA]</scope>
    <source>
        <strain evidence="4 5">NBRC 102082</strain>
    </source>
</reference>
<feature type="domain" description="Resolvase/invertase-type recombinase catalytic" evidence="3">
    <location>
        <begin position="2"/>
        <end position="136"/>
    </location>
</feature>
<comment type="caution">
    <text evidence="4">The sequence shown here is derived from an EMBL/GenBank/DDBJ whole genome shotgun (WGS) entry which is preliminary data.</text>
</comment>
<dbReference type="CDD" id="cd03768">
    <property type="entry name" value="SR_ResInv"/>
    <property type="match status" value="1"/>
</dbReference>
<organism evidence="4 5">
    <name type="scientific">Vibrio inusitatus NBRC 102082</name>
    <dbReference type="NCBI Taxonomy" id="1219070"/>
    <lineage>
        <taxon>Bacteria</taxon>
        <taxon>Pseudomonadati</taxon>
        <taxon>Pseudomonadota</taxon>
        <taxon>Gammaproteobacteria</taxon>
        <taxon>Vibrionales</taxon>
        <taxon>Vibrionaceae</taxon>
        <taxon>Vibrio</taxon>
    </lineage>
</organism>
<dbReference type="GO" id="GO:0000150">
    <property type="term" value="F:DNA strand exchange activity"/>
    <property type="evidence" value="ECO:0007669"/>
    <property type="project" value="InterPro"/>
</dbReference>
<dbReference type="Proteomes" id="UP000318717">
    <property type="component" value="Unassembled WGS sequence"/>
</dbReference>
<dbReference type="AlphaFoldDB" id="A0A4Y3HSQ3"/>
<gene>
    <name evidence="4" type="ORF">VIN01S_08490</name>
</gene>
<dbReference type="SMART" id="SM00857">
    <property type="entry name" value="Resolvase"/>
    <property type="match status" value="1"/>
</dbReference>
<evidence type="ECO:0000256" key="1">
    <source>
        <dbReference type="ARBA" id="ARBA00009913"/>
    </source>
</evidence>
<evidence type="ECO:0000313" key="4">
    <source>
        <dbReference type="EMBL" id="GEA50045.1"/>
    </source>
</evidence>
<dbReference type="GO" id="GO:0003677">
    <property type="term" value="F:DNA binding"/>
    <property type="evidence" value="ECO:0007669"/>
    <property type="project" value="InterPro"/>
</dbReference>
<dbReference type="InterPro" id="IPR006119">
    <property type="entry name" value="Resolv_N"/>
</dbReference>
<dbReference type="PANTHER" id="PTHR30461">
    <property type="entry name" value="DNA-INVERTASE FROM LAMBDOID PROPHAGE"/>
    <property type="match status" value="1"/>
</dbReference>
<dbReference type="InterPro" id="IPR036162">
    <property type="entry name" value="Resolvase-like_N_sf"/>
</dbReference>
<protein>
    <submittedName>
        <fullName evidence="4">Resolvase</fullName>
    </submittedName>
</protein>
<evidence type="ECO:0000259" key="3">
    <source>
        <dbReference type="PROSITE" id="PS51736"/>
    </source>
</evidence>
<dbReference type="Gene3D" id="3.40.50.1390">
    <property type="entry name" value="Resolvase, N-terminal catalytic domain"/>
    <property type="match status" value="1"/>
</dbReference>
<accession>A0A4Y3HSQ3</accession>